<accession>A0A8E0RLU2</accession>
<feature type="domain" description="USP" evidence="3">
    <location>
        <begin position="1"/>
        <end position="140"/>
    </location>
</feature>
<evidence type="ECO:0000259" key="4">
    <source>
        <dbReference type="PROSITE" id="PS51283"/>
    </source>
</evidence>
<evidence type="ECO:0000259" key="3">
    <source>
        <dbReference type="PROSITE" id="PS50235"/>
    </source>
</evidence>
<dbReference type="InterPro" id="IPR001394">
    <property type="entry name" value="Peptidase_C19_UCH"/>
</dbReference>
<feature type="domain" description="DUSP" evidence="4">
    <location>
        <begin position="246"/>
        <end position="358"/>
    </location>
</feature>
<dbReference type="AlphaFoldDB" id="A0A8E0RLU2"/>
<proteinExistence type="predicted"/>
<dbReference type="Proteomes" id="UP000728185">
    <property type="component" value="Unassembled WGS sequence"/>
</dbReference>
<dbReference type="EC" id="3.4.19.12" evidence="2"/>
<evidence type="ECO:0000256" key="2">
    <source>
        <dbReference type="ARBA" id="ARBA00012759"/>
    </source>
</evidence>
<dbReference type="InterPro" id="IPR018200">
    <property type="entry name" value="USP_CS"/>
</dbReference>
<dbReference type="OrthoDB" id="73004at2759"/>
<dbReference type="PROSITE" id="PS00973">
    <property type="entry name" value="USP_2"/>
    <property type="match status" value="1"/>
</dbReference>
<dbReference type="EMBL" id="LUCM01009471">
    <property type="protein sequence ID" value="KAA0186941.1"/>
    <property type="molecule type" value="Genomic_DNA"/>
</dbReference>
<organism evidence="5 6">
    <name type="scientific">Fasciolopsis buskii</name>
    <dbReference type="NCBI Taxonomy" id="27845"/>
    <lineage>
        <taxon>Eukaryota</taxon>
        <taxon>Metazoa</taxon>
        <taxon>Spiralia</taxon>
        <taxon>Lophotrochozoa</taxon>
        <taxon>Platyhelminthes</taxon>
        <taxon>Trematoda</taxon>
        <taxon>Digenea</taxon>
        <taxon>Plagiorchiida</taxon>
        <taxon>Echinostomata</taxon>
        <taxon>Echinostomatoidea</taxon>
        <taxon>Fasciolidae</taxon>
        <taxon>Fasciolopsis</taxon>
    </lineage>
</organism>
<comment type="catalytic activity">
    <reaction evidence="1">
        <text>Thiol-dependent hydrolysis of ester, thioester, amide, peptide and isopeptide bonds formed by the C-terminal Gly of ubiquitin (a 76-residue protein attached to proteins as an intracellular targeting signal).</text>
        <dbReference type="EC" id="3.4.19.12"/>
    </reaction>
</comment>
<evidence type="ECO:0000313" key="6">
    <source>
        <dbReference type="Proteomes" id="UP000728185"/>
    </source>
</evidence>
<gene>
    <name evidence="5" type="ORF">FBUS_07522</name>
</gene>
<dbReference type="InterPro" id="IPR038765">
    <property type="entry name" value="Papain-like_cys_pep_sf"/>
</dbReference>
<comment type="caution">
    <text evidence="5">The sequence shown here is derived from an EMBL/GenBank/DDBJ whole genome shotgun (WGS) entry which is preliminary data.</text>
</comment>
<dbReference type="InterPro" id="IPR050185">
    <property type="entry name" value="Ub_carboxyl-term_hydrolase"/>
</dbReference>
<dbReference type="SUPFAM" id="SSF143791">
    <property type="entry name" value="DUSP-like"/>
    <property type="match status" value="2"/>
</dbReference>
<dbReference type="PROSITE" id="PS50235">
    <property type="entry name" value="USP_3"/>
    <property type="match status" value="1"/>
</dbReference>
<dbReference type="GO" id="GO:0004843">
    <property type="term" value="F:cysteine-type deubiquitinase activity"/>
    <property type="evidence" value="ECO:0007669"/>
    <property type="project" value="UniProtKB-EC"/>
</dbReference>
<dbReference type="Pfam" id="PF06337">
    <property type="entry name" value="DUSP"/>
    <property type="match status" value="1"/>
</dbReference>
<protein>
    <recommendedName>
        <fullName evidence="2">ubiquitinyl hydrolase 1</fullName>
        <ecNumber evidence="2">3.4.19.12</ecNumber>
    </recommendedName>
</protein>
<dbReference type="InterPro" id="IPR035927">
    <property type="entry name" value="DUSP-like_sf"/>
</dbReference>
<dbReference type="Gene3D" id="3.30.2230.10">
    <property type="entry name" value="DUSP-like"/>
    <property type="match status" value="1"/>
</dbReference>
<name>A0A8E0RLU2_9TREM</name>
<dbReference type="PANTHER" id="PTHR21646:SF86">
    <property type="entry name" value="UBIQUITIN CARBOXYL-TERMINAL HYDROLASE"/>
    <property type="match status" value="1"/>
</dbReference>
<feature type="domain" description="DUSP" evidence="4">
    <location>
        <begin position="135"/>
        <end position="236"/>
    </location>
</feature>
<dbReference type="Gene3D" id="3.90.70.10">
    <property type="entry name" value="Cysteine proteinases"/>
    <property type="match status" value="1"/>
</dbReference>
<evidence type="ECO:0000313" key="5">
    <source>
        <dbReference type="EMBL" id="KAA0186941.1"/>
    </source>
</evidence>
<dbReference type="InterPro" id="IPR028889">
    <property type="entry name" value="USP"/>
</dbReference>
<reference evidence="5" key="1">
    <citation type="submission" date="2019-05" db="EMBL/GenBank/DDBJ databases">
        <title>Annotation for the trematode Fasciolopsis buski.</title>
        <authorList>
            <person name="Choi Y.-J."/>
        </authorList>
    </citation>
    <scope>NUCLEOTIDE SEQUENCE</scope>
    <source>
        <strain evidence="5">HT</strain>
        <tissue evidence="5">Whole worm</tissue>
    </source>
</reference>
<evidence type="ECO:0000256" key="1">
    <source>
        <dbReference type="ARBA" id="ARBA00000707"/>
    </source>
</evidence>
<keyword evidence="6" id="KW-1185">Reference proteome</keyword>
<sequence length="569" mass="63776">MKSKLSCALDDFSLNSIRLCNGLNQYALLSLPEVLCVHLKRFRSHYTDTSKISVAVTFPMHNLDLSPYLHEDCTDEVTTYDLVSVICHHGGYGGGHYVCYALNWHNQRWYEYDDDIVTEKDPEQIAQLTSEAYILFYRKQDTILSSVRNQAELLVREHMQRHSERTVYISRPWSVRFNIWAEPGPITNMEFLCEHGNVQPQLWSIRDSLLLPVPESLWFVLSAKFGGGPIVRNPIACPKCRDAILSRQERECDAFEKICEKEAANSNSCGLYAVSTSWFNAWKRFAQGDTFNAPGPIDNTVIVKQKHVKGRFPGSSSSEIEIPRLKMGADYQELYEGCWNLLFDIYGGGPAVCVRPSAPSGLQSDNHIGDKSQLANSVYSCVSDKPSRTLESLAQIVESHKYSTQNASDFYTCVNGLVGKAGLSSNSDCLSQSDDNDLSPDEYGNPNVNLKVGPTEQNHLPTLVNGETPQPSVTVKSEMITTRSAEDLTFIYQGDTPDLLLNSPMCKLEKAKCNGSWHSQSMESLYLNQSLLPVTLMAGDGPITEVNFAHSEMGFQKLTDSYRKRPRLL</sequence>
<dbReference type="PANTHER" id="PTHR21646">
    <property type="entry name" value="UBIQUITIN CARBOXYL-TERMINAL HYDROLASE"/>
    <property type="match status" value="1"/>
</dbReference>
<dbReference type="SUPFAM" id="SSF54001">
    <property type="entry name" value="Cysteine proteinases"/>
    <property type="match status" value="1"/>
</dbReference>
<dbReference type="Pfam" id="PF00443">
    <property type="entry name" value="UCH"/>
    <property type="match status" value="1"/>
</dbReference>
<dbReference type="PROSITE" id="PS51283">
    <property type="entry name" value="DUSP"/>
    <property type="match status" value="2"/>
</dbReference>
<dbReference type="GO" id="GO:0016579">
    <property type="term" value="P:protein deubiquitination"/>
    <property type="evidence" value="ECO:0007669"/>
    <property type="project" value="InterPro"/>
</dbReference>
<dbReference type="SMART" id="SM00695">
    <property type="entry name" value="DUSP"/>
    <property type="match status" value="2"/>
</dbReference>
<dbReference type="InterPro" id="IPR006615">
    <property type="entry name" value="Pept_C19_DUSP"/>
</dbReference>